<dbReference type="GO" id="GO:0016757">
    <property type="term" value="F:glycosyltransferase activity"/>
    <property type="evidence" value="ECO:0007669"/>
    <property type="project" value="UniProtKB-KW"/>
</dbReference>
<protein>
    <submittedName>
        <fullName evidence="4">Phosphoribosyltransferase</fullName>
    </submittedName>
</protein>
<dbReference type="InterPro" id="IPR000836">
    <property type="entry name" value="PRTase_dom"/>
</dbReference>
<proteinExistence type="predicted"/>
<dbReference type="Proteomes" id="UP000320461">
    <property type="component" value="Unassembled WGS sequence"/>
</dbReference>
<keyword evidence="1 4" id="KW-0328">Glycosyltransferase</keyword>
<evidence type="ECO:0000259" key="3">
    <source>
        <dbReference type="Pfam" id="PF00156"/>
    </source>
</evidence>
<dbReference type="RefSeq" id="WP_048342268.1">
    <property type="nucleotide sequence ID" value="NZ_BJLQ01000019.1"/>
</dbReference>
<evidence type="ECO:0000256" key="1">
    <source>
        <dbReference type="ARBA" id="ARBA00022676"/>
    </source>
</evidence>
<dbReference type="Gene3D" id="3.40.50.2020">
    <property type="match status" value="1"/>
</dbReference>
<feature type="domain" description="Phosphoribosyltransferase" evidence="3">
    <location>
        <begin position="17"/>
        <end position="161"/>
    </location>
</feature>
<dbReference type="PANTHER" id="PTHR43363:SF1">
    <property type="entry name" value="HYPOXANTHINE-GUANINE PHOSPHORIBOSYLTRANSFERASE"/>
    <property type="match status" value="1"/>
</dbReference>
<dbReference type="OrthoDB" id="307631at2"/>
<reference evidence="4 5" key="1">
    <citation type="submission" date="2019-06" db="EMBL/GenBank/DDBJ databases">
        <title>Whole genome shotgun sequence of Cellulomonas gelida NBRC 3748.</title>
        <authorList>
            <person name="Hosoyama A."/>
            <person name="Uohara A."/>
            <person name="Ohji S."/>
            <person name="Ichikawa N."/>
        </authorList>
    </citation>
    <scope>NUCLEOTIDE SEQUENCE [LARGE SCALE GENOMIC DNA]</scope>
    <source>
        <strain evidence="4 5">NBRC 3748</strain>
    </source>
</reference>
<dbReference type="PANTHER" id="PTHR43363">
    <property type="entry name" value="HYPOXANTHINE PHOSPHORIBOSYLTRANSFERASE"/>
    <property type="match status" value="1"/>
</dbReference>
<evidence type="ECO:0000313" key="5">
    <source>
        <dbReference type="Proteomes" id="UP000320461"/>
    </source>
</evidence>
<evidence type="ECO:0000256" key="2">
    <source>
        <dbReference type="ARBA" id="ARBA00022679"/>
    </source>
</evidence>
<dbReference type="AlphaFoldDB" id="A0A4Y3KM88"/>
<organism evidence="4 5">
    <name type="scientific">Cellulomonas gelida</name>
    <dbReference type="NCBI Taxonomy" id="1712"/>
    <lineage>
        <taxon>Bacteria</taxon>
        <taxon>Bacillati</taxon>
        <taxon>Actinomycetota</taxon>
        <taxon>Actinomycetes</taxon>
        <taxon>Micrococcales</taxon>
        <taxon>Cellulomonadaceae</taxon>
        <taxon>Cellulomonas</taxon>
    </lineage>
</organism>
<name>A0A4Y3KM88_9CELL</name>
<dbReference type="Pfam" id="PF00156">
    <property type="entry name" value="Pribosyltran"/>
    <property type="match status" value="1"/>
</dbReference>
<accession>A0A4Y3KM88</accession>
<dbReference type="InterPro" id="IPR029057">
    <property type="entry name" value="PRTase-like"/>
</dbReference>
<evidence type="ECO:0000313" key="4">
    <source>
        <dbReference type="EMBL" id="GEA84766.1"/>
    </source>
</evidence>
<keyword evidence="5" id="KW-1185">Reference proteome</keyword>
<keyword evidence="2 4" id="KW-0808">Transferase</keyword>
<sequence length="170" mass="18203">MATTEAGEGQQLPSDREVLDWETFGRASREIAQAVVDSGFAPDVVVAVARGGLPPGGAIAYALGTKAVGTLNVEFYTGVDSRLPEPAVLPPLLDTSALRGTRALVVDDVADTGETLALVQRLIAEHCDEARTAVLYAKPRSVIDPDYVWRRTDRWITFPWSALDPVTPSA</sequence>
<dbReference type="SUPFAM" id="SSF53271">
    <property type="entry name" value="PRTase-like"/>
    <property type="match status" value="1"/>
</dbReference>
<dbReference type="CDD" id="cd06223">
    <property type="entry name" value="PRTases_typeI"/>
    <property type="match status" value="1"/>
</dbReference>
<comment type="caution">
    <text evidence="4">The sequence shown here is derived from an EMBL/GenBank/DDBJ whole genome shotgun (WGS) entry which is preliminary data.</text>
</comment>
<dbReference type="EMBL" id="BJLQ01000019">
    <property type="protein sequence ID" value="GEA84766.1"/>
    <property type="molecule type" value="Genomic_DNA"/>
</dbReference>
<gene>
    <name evidence="4" type="ORF">CGE01nite_20170</name>
</gene>